<evidence type="ECO:0000256" key="8">
    <source>
        <dbReference type="SAM" id="Phobius"/>
    </source>
</evidence>
<feature type="transmembrane region" description="Helical" evidence="8">
    <location>
        <begin position="14"/>
        <end position="37"/>
    </location>
</feature>
<evidence type="ECO:0000313" key="11">
    <source>
        <dbReference type="EMBL" id="SQI63052.1"/>
    </source>
</evidence>
<dbReference type="Gene3D" id="1.10.287.950">
    <property type="entry name" value="Methyl-accepting chemotaxis protein"/>
    <property type="match status" value="1"/>
</dbReference>
<proteinExistence type="inferred from homology"/>
<dbReference type="RefSeq" id="WP_174521738.1">
    <property type="nucleotide sequence ID" value="NZ_JAMATI010000003.1"/>
</dbReference>
<reference evidence="11 12" key="1">
    <citation type="submission" date="2018-06" db="EMBL/GenBank/DDBJ databases">
        <authorList>
            <consortium name="Pathogen Informatics"/>
            <person name="Doyle S."/>
        </authorList>
    </citation>
    <scope>NUCLEOTIDE SEQUENCE [LARGE SCALE GENOMIC DNA]</scope>
    <source>
        <strain evidence="11 12">NCTC4824</strain>
    </source>
</reference>
<feature type="region of interest" description="Disordered" evidence="7">
    <location>
        <begin position="141"/>
        <end position="172"/>
    </location>
</feature>
<dbReference type="STRING" id="1348624.GCA_001591545_03052"/>
<keyword evidence="2" id="KW-1003">Cell membrane</keyword>
<protein>
    <submittedName>
        <fullName evidence="11">Methyl-accepting chemotaxis sensory transducer</fullName>
    </submittedName>
</protein>
<sequence length="428" mass="46477">MKKRKYKFGLQKKLVIFTIMLALITYSTSALFLYIVYPYVTNYISQQAFTILTLLMGIIWSGILAYAAASMIIRPLQRLEQAVVQAGEGDIETDVDVKEVDDEINSLGRAFNVMLGNLREMIHHIDDNFNKTNENVIAISQKSKQAAEESENASHTMGEISSGAESSAAAIQSTAESVEDISGLALEVQEKAKESEKMSTAMVDELLDSKQIVQSLVDGIERLAAENHTSLKSVRKLEGHAKEVEQIIKLVGDIANQTNLLALNASIEAARAGEHGQGFAVVAEEVRKLADESATAVQGISGLIQNIQLEVGNVVVQMSNQAQSANEEALKGTKTNGVIEEMTTTIHQVASSVQSISGLVDKQMESVQKTSIQSQEVAAIAEETSAGAEEVARKSIEQASDMEEIDALAEQLKHQASILKDTITRFHI</sequence>
<keyword evidence="12" id="KW-1185">Reference proteome</keyword>
<evidence type="ECO:0000256" key="2">
    <source>
        <dbReference type="ARBA" id="ARBA00022475"/>
    </source>
</evidence>
<dbReference type="AlphaFoldDB" id="A0A2X4WX71"/>
<dbReference type="EMBL" id="LS483476">
    <property type="protein sequence ID" value="SQI63052.1"/>
    <property type="molecule type" value="Genomic_DNA"/>
</dbReference>
<accession>A0A2X4WX71</accession>
<evidence type="ECO:0000256" key="3">
    <source>
        <dbReference type="ARBA" id="ARBA00023136"/>
    </source>
</evidence>
<dbReference type="KEGG" id="blen:NCTC4824_03883"/>
<feature type="compositionally biased region" description="Low complexity" evidence="7">
    <location>
        <begin position="158"/>
        <end position="171"/>
    </location>
</feature>
<dbReference type="InterPro" id="IPR003660">
    <property type="entry name" value="HAMP_dom"/>
</dbReference>
<dbReference type="Pfam" id="PF00015">
    <property type="entry name" value="MCPsignal"/>
    <property type="match status" value="1"/>
</dbReference>
<name>A0A2X4WX71_LEDLE</name>
<dbReference type="PANTHER" id="PTHR32089:SF112">
    <property type="entry name" value="LYSOZYME-LIKE PROTEIN-RELATED"/>
    <property type="match status" value="1"/>
</dbReference>
<evidence type="ECO:0000259" key="9">
    <source>
        <dbReference type="PROSITE" id="PS50111"/>
    </source>
</evidence>
<feature type="domain" description="HAMP" evidence="10">
    <location>
        <begin position="70"/>
        <end position="123"/>
    </location>
</feature>
<dbReference type="GO" id="GO:0007165">
    <property type="term" value="P:signal transduction"/>
    <property type="evidence" value="ECO:0007669"/>
    <property type="project" value="UniProtKB-KW"/>
</dbReference>
<keyword evidence="8" id="KW-0812">Transmembrane</keyword>
<evidence type="ECO:0000313" key="12">
    <source>
        <dbReference type="Proteomes" id="UP000249134"/>
    </source>
</evidence>
<evidence type="ECO:0000256" key="5">
    <source>
        <dbReference type="ARBA" id="ARBA00029447"/>
    </source>
</evidence>
<feature type="transmembrane region" description="Helical" evidence="8">
    <location>
        <begin position="49"/>
        <end position="69"/>
    </location>
</feature>
<dbReference type="CDD" id="cd06225">
    <property type="entry name" value="HAMP"/>
    <property type="match status" value="1"/>
</dbReference>
<keyword evidence="4 6" id="KW-0807">Transducer</keyword>
<dbReference type="InterPro" id="IPR004089">
    <property type="entry name" value="MCPsignal_dom"/>
</dbReference>
<dbReference type="PROSITE" id="PS50885">
    <property type="entry name" value="HAMP"/>
    <property type="match status" value="1"/>
</dbReference>
<evidence type="ECO:0000256" key="7">
    <source>
        <dbReference type="SAM" id="MobiDB-lite"/>
    </source>
</evidence>
<dbReference type="SMART" id="SM00304">
    <property type="entry name" value="HAMP"/>
    <property type="match status" value="1"/>
</dbReference>
<comment type="subcellular location">
    <subcellularLocation>
        <location evidence="1">Cell membrane</location>
    </subcellularLocation>
</comment>
<evidence type="ECO:0000256" key="6">
    <source>
        <dbReference type="PROSITE-ProRule" id="PRU00284"/>
    </source>
</evidence>
<evidence type="ECO:0000256" key="1">
    <source>
        <dbReference type="ARBA" id="ARBA00004236"/>
    </source>
</evidence>
<organism evidence="11 12">
    <name type="scientific">Lederbergia lenta</name>
    <name type="common">Bacillus lentus</name>
    <dbReference type="NCBI Taxonomy" id="1467"/>
    <lineage>
        <taxon>Bacteria</taxon>
        <taxon>Bacillati</taxon>
        <taxon>Bacillota</taxon>
        <taxon>Bacilli</taxon>
        <taxon>Bacillales</taxon>
        <taxon>Bacillaceae</taxon>
        <taxon>Lederbergia</taxon>
    </lineage>
</organism>
<dbReference type="Proteomes" id="UP000249134">
    <property type="component" value="Chromosome 1"/>
</dbReference>
<evidence type="ECO:0000256" key="4">
    <source>
        <dbReference type="ARBA" id="ARBA00023224"/>
    </source>
</evidence>
<feature type="domain" description="Methyl-accepting transducer" evidence="9">
    <location>
        <begin position="142"/>
        <end position="392"/>
    </location>
</feature>
<dbReference type="SUPFAM" id="SSF58104">
    <property type="entry name" value="Methyl-accepting chemotaxis protein (MCP) signaling domain"/>
    <property type="match status" value="1"/>
</dbReference>
<keyword evidence="3 8" id="KW-0472">Membrane</keyword>
<dbReference type="PROSITE" id="PS50111">
    <property type="entry name" value="CHEMOTAXIS_TRANSDUC_2"/>
    <property type="match status" value="1"/>
</dbReference>
<dbReference type="Pfam" id="PF00672">
    <property type="entry name" value="HAMP"/>
    <property type="match status" value="1"/>
</dbReference>
<dbReference type="PANTHER" id="PTHR32089">
    <property type="entry name" value="METHYL-ACCEPTING CHEMOTAXIS PROTEIN MCPB"/>
    <property type="match status" value="1"/>
</dbReference>
<evidence type="ECO:0000259" key="10">
    <source>
        <dbReference type="PROSITE" id="PS50885"/>
    </source>
</evidence>
<dbReference type="Gene3D" id="6.10.340.10">
    <property type="match status" value="1"/>
</dbReference>
<keyword evidence="8" id="KW-1133">Transmembrane helix</keyword>
<dbReference type="GO" id="GO:0005886">
    <property type="term" value="C:plasma membrane"/>
    <property type="evidence" value="ECO:0007669"/>
    <property type="project" value="UniProtKB-SubCell"/>
</dbReference>
<dbReference type="SMART" id="SM00283">
    <property type="entry name" value="MA"/>
    <property type="match status" value="1"/>
</dbReference>
<gene>
    <name evidence="11" type="primary">mcpA_6</name>
    <name evidence="11" type="ORF">NCTC4824_03883</name>
</gene>
<comment type="similarity">
    <text evidence="5">Belongs to the methyl-accepting chemotaxis (MCP) protein family.</text>
</comment>